<dbReference type="GO" id="GO:0004713">
    <property type="term" value="F:protein tyrosine kinase activity"/>
    <property type="evidence" value="ECO:0007669"/>
    <property type="project" value="TreeGrafter"/>
</dbReference>
<feature type="domain" description="Polysaccharide chain length determinant N-terminal" evidence="8">
    <location>
        <begin position="5"/>
        <end position="98"/>
    </location>
</feature>
<comment type="similarity">
    <text evidence="2">Belongs to the CpsC/CapA family.</text>
</comment>
<evidence type="ECO:0000256" key="3">
    <source>
        <dbReference type="ARBA" id="ARBA00022475"/>
    </source>
</evidence>
<dbReference type="Proteomes" id="UP000196365">
    <property type="component" value="Unassembled WGS sequence"/>
</dbReference>
<dbReference type="Pfam" id="PF02706">
    <property type="entry name" value="Wzz"/>
    <property type="match status" value="1"/>
</dbReference>
<comment type="subcellular location">
    <subcellularLocation>
        <location evidence="1">Cell membrane</location>
        <topology evidence="1">Multi-pass membrane protein</topology>
    </subcellularLocation>
</comment>
<dbReference type="PANTHER" id="PTHR32309">
    <property type="entry name" value="TYROSINE-PROTEIN KINASE"/>
    <property type="match status" value="1"/>
</dbReference>
<dbReference type="OrthoDB" id="2360475at2"/>
<dbReference type="InterPro" id="IPR050445">
    <property type="entry name" value="Bact_polysacc_biosynth/exp"/>
</dbReference>
<organism evidence="10 11">
    <name type="scientific">Garciella nitratireducens DSM 15102</name>
    <dbReference type="NCBI Taxonomy" id="1121911"/>
    <lineage>
        <taxon>Bacteria</taxon>
        <taxon>Bacillati</taxon>
        <taxon>Bacillota</taxon>
        <taxon>Clostridia</taxon>
        <taxon>Eubacteriales</taxon>
        <taxon>Eubacteriaceae</taxon>
        <taxon>Garciella</taxon>
    </lineage>
</organism>
<dbReference type="AlphaFoldDB" id="A0A1T4P807"/>
<dbReference type="PANTHER" id="PTHR32309:SF13">
    <property type="entry name" value="FERRIC ENTEROBACTIN TRANSPORT PROTEIN FEPE"/>
    <property type="match status" value="1"/>
</dbReference>
<evidence type="ECO:0000256" key="5">
    <source>
        <dbReference type="ARBA" id="ARBA00022989"/>
    </source>
</evidence>
<keyword evidence="3" id="KW-1003">Cell membrane</keyword>
<dbReference type="InterPro" id="IPR003856">
    <property type="entry name" value="LPS_length_determ_N"/>
</dbReference>
<feature type="transmembrane region" description="Helical" evidence="7">
    <location>
        <begin position="20"/>
        <end position="42"/>
    </location>
</feature>
<keyword evidence="5 7" id="KW-1133">Transmembrane helix</keyword>
<evidence type="ECO:0000256" key="4">
    <source>
        <dbReference type="ARBA" id="ARBA00022692"/>
    </source>
</evidence>
<feature type="domain" description="Tyrosine-protein kinase G-rich" evidence="9">
    <location>
        <begin position="149"/>
        <end position="198"/>
    </location>
</feature>
<evidence type="ECO:0000259" key="8">
    <source>
        <dbReference type="Pfam" id="PF02706"/>
    </source>
</evidence>
<dbReference type="Pfam" id="PF13807">
    <property type="entry name" value="GNVR"/>
    <property type="match status" value="1"/>
</dbReference>
<sequence>MEFEEEIDLREILHLLKKQWRMIASITLIAIIMSAIISIFILSPVYQATSTILVGRNQENHSQTEDLYSDVTLSKQLVNTYGEIIKTSAVLDPVIHNLKLDTTIDQLSEKITVTPVGETELIQVTVQDRYPMKAADISNEICEVFSDKIQEIMKVDNVSIIEQAVAPTTPVKPNKMLNIAIGGILGLMVSIFIVFLKEYLDNTIKTPEDVQKYLELPVLGTIPMQE</sequence>
<dbReference type="GO" id="GO:0005886">
    <property type="term" value="C:plasma membrane"/>
    <property type="evidence" value="ECO:0007669"/>
    <property type="project" value="UniProtKB-SubCell"/>
</dbReference>
<evidence type="ECO:0000256" key="7">
    <source>
        <dbReference type="SAM" id="Phobius"/>
    </source>
</evidence>
<evidence type="ECO:0000256" key="2">
    <source>
        <dbReference type="ARBA" id="ARBA00006683"/>
    </source>
</evidence>
<keyword evidence="4 7" id="KW-0812">Transmembrane</keyword>
<proteinExistence type="inferred from homology"/>
<evidence type="ECO:0000259" key="9">
    <source>
        <dbReference type="Pfam" id="PF13807"/>
    </source>
</evidence>
<protein>
    <submittedName>
        <fullName evidence="10">Capsular polysaccharide biosynthesis protein</fullName>
    </submittedName>
</protein>
<evidence type="ECO:0000313" key="11">
    <source>
        <dbReference type="Proteomes" id="UP000196365"/>
    </source>
</evidence>
<keyword evidence="11" id="KW-1185">Reference proteome</keyword>
<feature type="transmembrane region" description="Helical" evidence="7">
    <location>
        <begin position="176"/>
        <end position="196"/>
    </location>
</feature>
<evidence type="ECO:0000256" key="6">
    <source>
        <dbReference type="ARBA" id="ARBA00023136"/>
    </source>
</evidence>
<reference evidence="10 11" key="1">
    <citation type="submission" date="2017-02" db="EMBL/GenBank/DDBJ databases">
        <authorList>
            <person name="Peterson S.W."/>
        </authorList>
    </citation>
    <scope>NUCLEOTIDE SEQUENCE [LARGE SCALE GENOMIC DNA]</scope>
    <source>
        <strain evidence="10 11">DSM 15102</strain>
    </source>
</reference>
<keyword evidence="6 7" id="KW-0472">Membrane</keyword>
<evidence type="ECO:0000256" key="1">
    <source>
        <dbReference type="ARBA" id="ARBA00004651"/>
    </source>
</evidence>
<name>A0A1T4P807_9FIRM</name>
<dbReference type="RefSeq" id="WP_087679325.1">
    <property type="nucleotide sequence ID" value="NZ_FUWV01000015.1"/>
</dbReference>
<accession>A0A1T4P807</accession>
<dbReference type="EMBL" id="FUWV01000015">
    <property type="protein sequence ID" value="SJZ87715.1"/>
    <property type="molecule type" value="Genomic_DNA"/>
</dbReference>
<evidence type="ECO:0000313" key="10">
    <source>
        <dbReference type="EMBL" id="SJZ87715.1"/>
    </source>
</evidence>
<dbReference type="InterPro" id="IPR032807">
    <property type="entry name" value="GNVR"/>
</dbReference>
<gene>
    <name evidence="10" type="ORF">SAMN02745973_01967</name>
</gene>